<feature type="domain" description="C2H2-type" evidence="13">
    <location>
        <begin position="346"/>
        <end position="373"/>
    </location>
</feature>
<dbReference type="Gene3D" id="3.30.160.60">
    <property type="entry name" value="Classic Zinc Finger"/>
    <property type="match status" value="4"/>
</dbReference>
<dbReference type="PROSITE" id="PS50157">
    <property type="entry name" value="ZINC_FINGER_C2H2_2"/>
    <property type="match status" value="6"/>
</dbReference>
<dbReference type="Pfam" id="PF00096">
    <property type="entry name" value="zf-C2H2"/>
    <property type="match status" value="3"/>
</dbReference>
<evidence type="ECO:0000313" key="14">
    <source>
        <dbReference type="EMBL" id="KAG2461474.1"/>
    </source>
</evidence>
<dbReference type="AlphaFoldDB" id="A0A8X8BNV6"/>
<evidence type="ECO:0000256" key="7">
    <source>
        <dbReference type="ARBA" id="ARBA00023015"/>
    </source>
</evidence>
<dbReference type="GO" id="GO:0008270">
    <property type="term" value="F:zinc ion binding"/>
    <property type="evidence" value="ECO:0007669"/>
    <property type="project" value="UniProtKB-KW"/>
</dbReference>
<comment type="caution">
    <text evidence="14">The sequence shown here is derived from an EMBL/GenBank/DDBJ whole genome shotgun (WGS) entry which is preliminary data.</text>
</comment>
<evidence type="ECO:0000256" key="1">
    <source>
        <dbReference type="ARBA" id="ARBA00004123"/>
    </source>
</evidence>
<feature type="non-terminal residue" evidence="14">
    <location>
        <position position="1"/>
    </location>
</feature>
<protein>
    <submittedName>
        <fullName evidence="14">ZN217 protein</fullName>
    </submittedName>
</protein>
<dbReference type="FunFam" id="3.30.160.60:FF:001038">
    <property type="entry name" value="Zinc finger protein 217"/>
    <property type="match status" value="1"/>
</dbReference>
<feature type="region of interest" description="Disordered" evidence="12">
    <location>
        <begin position="320"/>
        <end position="342"/>
    </location>
</feature>
<keyword evidence="4" id="KW-0677">Repeat</keyword>
<feature type="region of interest" description="Disordered" evidence="12">
    <location>
        <begin position="883"/>
        <end position="907"/>
    </location>
</feature>
<evidence type="ECO:0000256" key="10">
    <source>
        <dbReference type="ARBA" id="ARBA00023242"/>
    </source>
</evidence>
<evidence type="ECO:0000256" key="4">
    <source>
        <dbReference type="ARBA" id="ARBA00022737"/>
    </source>
</evidence>
<dbReference type="InterPro" id="IPR013087">
    <property type="entry name" value="Znf_C2H2_type"/>
</dbReference>
<comment type="similarity">
    <text evidence="2">Belongs to the krueppel C2H2-type zinc-finger protein family.</text>
</comment>
<evidence type="ECO:0000256" key="6">
    <source>
        <dbReference type="ARBA" id="ARBA00022833"/>
    </source>
</evidence>
<keyword evidence="7" id="KW-0805">Transcription regulation</keyword>
<sequence>MPGSGSSMTLHMNVHEKSLPEVESCMPLDCMFCEKTFKHQEELGSHVLTQHRTTLCEPAVLRVEAELLSARENGNLEVKPSVHDDKDEFSCEVCAMVLEDATELEAHMRKHKDSFTYSCNVCGRRFKEPWFLKNHMRTHSGKPGSRNKPQQDVELPAFINNVIQDSIISSVSSPYKMCMVCGFLFSSKEILMEHSKVHTRELEPNDEDDRAVEGQLITGQPFSQESFLHFLNLRPHTSEVQHREEKSAKWIVQLDPFNTYQAWQLATKGKVAVGPGQSKEPGQEVYTDNEDSSSDKEELNEIWSAEKSYKPIKEGFSGVGRVKHSSGDPLSPELDGKLLHGKDKPTQCSECGKMFRTYHQLVLHSRIHRKERGGAESPTVSIDGKPLSISCVESGVDRAEEGSEDGSEEGNHGEAFNSDKSEDGSEKGKGKNFGSSRECSYCGKTFRSNYYLNIHLRTHTGEKPYKCEFCDYAAAQKTSLRYHLERHHKDKQLDNELTSKPLLLPEGHPPSLDKSHLELASTKSSTKILDVNHNTKQAKQMWIPSSKVFDKAPHSSLANAADAKKTSTVSPSSCVKWSPQVKEQRADCLLVPSDATAEHSSQNTGDSTQLKCKNEEPICSEQHPETPLNLSLKVSLTLSSTSIPKSALPVNTCLSCTFKTFHPEVLLMHQKLMHKAKLESINRNKLRATGGAVRQKRFTGCPPALEGKDVSPLPSIYRSYPRRTKSPPCQQPKVQSKPTLPHLSQTTVHLPERETKKMRVDSSSNICPPRADVKRSPSQHSRDGESQGKRENYLPVRSNFSDCEGRGQWPQSAKNGVTWKSDYLRAGPSSVLANSACVDFGEPSNKRFKSSGLVNPLQTSSELKNSRIGDNYGRLVVSGRNMRVSPHESLPSKRATSGSPLKTSLASSNVSDQDWNVLSILRSYSPSDLASLYSSNSASTSQVSTAGVEVMAASQPFQPTGLQLGLAWQKNGQFQIHKEKQAICTQLSKERTDQRLSFREKFQKVIFQSESTDFL</sequence>
<accession>A0A8X8BNV6</accession>
<feature type="domain" description="C2H2-type" evidence="13">
    <location>
        <begin position="176"/>
        <end position="203"/>
    </location>
</feature>
<gene>
    <name evidence="14" type="primary">Znf217</name>
    <name evidence="14" type="ORF">GTO96_0008260</name>
</gene>
<dbReference type="GO" id="GO:0005634">
    <property type="term" value="C:nucleus"/>
    <property type="evidence" value="ECO:0007669"/>
    <property type="project" value="UniProtKB-SubCell"/>
</dbReference>
<keyword evidence="10" id="KW-0539">Nucleus</keyword>
<feature type="region of interest" description="Disordered" evidence="12">
    <location>
        <begin position="272"/>
        <end position="299"/>
    </location>
</feature>
<keyword evidence="8" id="KW-0238">DNA-binding</keyword>
<dbReference type="GO" id="GO:0000981">
    <property type="term" value="F:DNA-binding transcription factor activity, RNA polymerase II-specific"/>
    <property type="evidence" value="ECO:0007669"/>
    <property type="project" value="TreeGrafter"/>
</dbReference>
<dbReference type="PROSITE" id="PS00028">
    <property type="entry name" value="ZINC_FINGER_C2H2_1"/>
    <property type="match status" value="5"/>
</dbReference>
<keyword evidence="9" id="KW-0804">Transcription</keyword>
<feature type="domain" description="C2H2-type" evidence="13">
    <location>
        <begin position="89"/>
        <end position="116"/>
    </location>
</feature>
<evidence type="ECO:0000313" key="15">
    <source>
        <dbReference type="Proteomes" id="UP000886611"/>
    </source>
</evidence>
<organism evidence="14 15">
    <name type="scientific">Polypterus senegalus</name>
    <name type="common">Senegal bichir</name>
    <dbReference type="NCBI Taxonomy" id="55291"/>
    <lineage>
        <taxon>Eukaryota</taxon>
        <taxon>Metazoa</taxon>
        <taxon>Chordata</taxon>
        <taxon>Craniata</taxon>
        <taxon>Vertebrata</taxon>
        <taxon>Euteleostomi</taxon>
        <taxon>Actinopterygii</taxon>
        <taxon>Polypteriformes</taxon>
        <taxon>Polypteridae</taxon>
        <taxon>Polypterus</taxon>
    </lineage>
</organism>
<feature type="region of interest" description="Disordered" evidence="12">
    <location>
        <begin position="689"/>
        <end position="797"/>
    </location>
</feature>
<name>A0A8X8BNV6_POLSE</name>
<feature type="domain" description="C2H2-type" evidence="13">
    <location>
        <begin position="465"/>
        <end position="492"/>
    </location>
</feature>
<comment type="subcellular location">
    <subcellularLocation>
        <location evidence="1">Nucleus</location>
    </subcellularLocation>
</comment>
<keyword evidence="6" id="KW-0862">Zinc</keyword>
<feature type="compositionally biased region" description="Basic and acidic residues" evidence="12">
    <location>
        <begin position="409"/>
        <end position="429"/>
    </location>
</feature>
<evidence type="ECO:0000256" key="12">
    <source>
        <dbReference type="SAM" id="MobiDB-lite"/>
    </source>
</evidence>
<dbReference type="SMART" id="SM00355">
    <property type="entry name" value="ZnF_C2H2"/>
    <property type="match status" value="8"/>
</dbReference>
<evidence type="ECO:0000256" key="3">
    <source>
        <dbReference type="ARBA" id="ARBA00022723"/>
    </source>
</evidence>
<dbReference type="FunFam" id="3.30.160.60:FF:001687">
    <property type="entry name" value="Zinc finger protein 217"/>
    <property type="match status" value="1"/>
</dbReference>
<dbReference type="SUPFAM" id="SSF57667">
    <property type="entry name" value="beta-beta-alpha zinc fingers"/>
    <property type="match status" value="3"/>
</dbReference>
<feature type="compositionally biased region" description="Basic and acidic residues" evidence="12">
    <location>
        <begin position="771"/>
        <end position="792"/>
    </location>
</feature>
<dbReference type="GO" id="GO:0000978">
    <property type="term" value="F:RNA polymerase II cis-regulatory region sequence-specific DNA binding"/>
    <property type="evidence" value="ECO:0007669"/>
    <property type="project" value="TreeGrafter"/>
</dbReference>
<keyword evidence="15" id="KW-1185">Reference proteome</keyword>
<feature type="compositionally biased region" description="Polar residues" evidence="12">
    <location>
        <begin position="894"/>
        <end position="907"/>
    </location>
</feature>
<proteinExistence type="inferred from homology"/>
<dbReference type="PANTHER" id="PTHR45925">
    <property type="entry name" value="ZINC FINGER PROTEIN"/>
    <property type="match status" value="1"/>
</dbReference>
<feature type="domain" description="C2H2-type" evidence="13">
    <location>
        <begin position="437"/>
        <end position="464"/>
    </location>
</feature>
<feature type="region of interest" description="Disordered" evidence="12">
    <location>
        <begin position="395"/>
        <end position="438"/>
    </location>
</feature>
<reference evidence="14 15" key="1">
    <citation type="journal article" date="2021" name="Cell">
        <title>Tracing the genetic footprints of vertebrate landing in non-teleost ray-finned fishes.</title>
        <authorList>
            <person name="Bi X."/>
            <person name="Wang K."/>
            <person name="Yang L."/>
            <person name="Pan H."/>
            <person name="Jiang H."/>
            <person name="Wei Q."/>
            <person name="Fang M."/>
            <person name="Yu H."/>
            <person name="Zhu C."/>
            <person name="Cai Y."/>
            <person name="He Y."/>
            <person name="Gan X."/>
            <person name="Zeng H."/>
            <person name="Yu D."/>
            <person name="Zhu Y."/>
            <person name="Jiang H."/>
            <person name="Qiu Q."/>
            <person name="Yang H."/>
            <person name="Zhang Y.E."/>
            <person name="Wang W."/>
            <person name="Zhu M."/>
            <person name="He S."/>
            <person name="Zhang G."/>
        </authorList>
    </citation>
    <scope>NUCLEOTIDE SEQUENCE [LARGE SCALE GENOMIC DNA]</scope>
    <source>
        <strain evidence="14">Bchr_013</strain>
    </source>
</reference>
<dbReference type="InterPro" id="IPR036236">
    <property type="entry name" value="Znf_C2H2_sf"/>
</dbReference>
<keyword evidence="3" id="KW-0479">Metal-binding</keyword>
<evidence type="ECO:0000256" key="5">
    <source>
        <dbReference type="ARBA" id="ARBA00022771"/>
    </source>
</evidence>
<dbReference type="Proteomes" id="UP000886611">
    <property type="component" value="Unassembled WGS sequence"/>
</dbReference>
<dbReference type="PANTHER" id="PTHR45925:SF4">
    <property type="entry name" value="ZINC FINGER PROTEIN 217"/>
    <property type="match status" value="1"/>
</dbReference>
<dbReference type="InterPro" id="IPR051967">
    <property type="entry name" value="Krueppel_C2H2-ZF"/>
</dbReference>
<evidence type="ECO:0000256" key="9">
    <source>
        <dbReference type="ARBA" id="ARBA00023163"/>
    </source>
</evidence>
<feature type="compositionally biased region" description="Basic and acidic residues" evidence="12">
    <location>
        <begin position="750"/>
        <end position="760"/>
    </location>
</feature>
<keyword evidence="5 11" id="KW-0863">Zinc-finger</keyword>
<evidence type="ECO:0000256" key="2">
    <source>
        <dbReference type="ARBA" id="ARBA00006991"/>
    </source>
</evidence>
<feature type="non-terminal residue" evidence="14">
    <location>
        <position position="1015"/>
    </location>
</feature>
<evidence type="ECO:0000259" key="13">
    <source>
        <dbReference type="PROSITE" id="PS50157"/>
    </source>
</evidence>
<dbReference type="EMBL" id="JAATIS010004524">
    <property type="protein sequence ID" value="KAG2461474.1"/>
    <property type="molecule type" value="Genomic_DNA"/>
</dbReference>
<feature type="domain" description="C2H2-type" evidence="13">
    <location>
        <begin position="117"/>
        <end position="144"/>
    </location>
</feature>
<evidence type="ECO:0000256" key="8">
    <source>
        <dbReference type="ARBA" id="ARBA00023125"/>
    </source>
</evidence>
<evidence type="ECO:0000256" key="11">
    <source>
        <dbReference type="PROSITE-ProRule" id="PRU00042"/>
    </source>
</evidence>
<feature type="compositionally biased region" description="Polar residues" evidence="12">
    <location>
        <begin position="732"/>
        <end position="748"/>
    </location>
</feature>